<evidence type="ECO:0000313" key="1">
    <source>
        <dbReference type="EMBL" id="CAD8173411.1"/>
    </source>
</evidence>
<comment type="caution">
    <text evidence="1">The sequence shown here is derived from an EMBL/GenBank/DDBJ whole genome shotgun (WGS) entry which is preliminary data.</text>
</comment>
<dbReference type="OrthoDB" id="318003at2759"/>
<proteinExistence type="predicted"/>
<reference evidence="1" key="1">
    <citation type="submission" date="2021-01" db="EMBL/GenBank/DDBJ databases">
        <authorList>
            <consortium name="Genoscope - CEA"/>
            <person name="William W."/>
        </authorList>
    </citation>
    <scope>NUCLEOTIDE SEQUENCE</scope>
</reference>
<dbReference type="EMBL" id="CAJJDO010000059">
    <property type="protein sequence ID" value="CAD8173411.1"/>
    <property type="molecule type" value="Genomic_DNA"/>
</dbReference>
<dbReference type="Proteomes" id="UP000689195">
    <property type="component" value="Unassembled WGS sequence"/>
</dbReference>
<accession>A0A8S1V9X5</accession>
<dbReference type="InterPro" id="IPR006212">
    <property type="entry name" value="Furin_repeat"/>
</dbReference>
<gene>
    <name evidence="1" type="ORF">PPENT_87.1.T0590107</name>
</gene>
<name>A0A8S1V9X5_9CILI</name>
<dbReference type="CDD" id="cd00064">
    <property type="entry name" value="FU"/>
    <property type="match status" value="1"/>
</dbReference>
<sequence>MESIDDDIYSDFNCAGFGVWSRYVPFSNVVQIGEIGILDSSCFYLFRIQDKTNSQLYFLQYECINSEQKTIKKYFQFLGSDGSDFIEEIQINEALYEYVWYFQGFVTIPSQKQVTIYYYEQVTQIFSKQLQIDFSFEGINSNLIIGGDLKVSQNSPFYRLENNQLSYFPGNMEYLFDCYFYEPDYFLGIIQSNQNNQCLCQKNAILKIGDVIIQKQDQLQFVSQQINCQQFIFSSWIKIQEIYSQQDEFVYQLFKLSGNFQNPYMIQDNLCAFQLFYKFSSQGNQMIFKTYSYTFPNLNLDFSNNSFLKTEIFDIDCDIQLWHYILVEKFDTSISISITFYQNYDQMKQNKNLEVKQFNMVQFKLLYGNILQSKSNYLEISIIDLKFINCPDNDQPQINCHPTCKECDGPTKEDCLSCFESSNRIYLPDFKECICEYGTIDQNDQCIHFLNFNFILIQEIPLKKECLYGYFELNDNCFQCPSIINNNIITCLVCVQNPSKWNQTLLCETILLTDKNGNISNYLTNQNLQYIQIGNDIQFCFGCDSKIQHIINLIKLNRYSNLKDFVNHQRMIVIHVQKDVQNANFKKQIYIVQKNKQILQPHFIKLNILANLLVLQIFMKNVLLVKYNIVYIVLIIQQMILQKLLQDFIKKTIQLMKRQKQVVHNVLKDSFMTSKKDNVLIRNQLKKIVQDLLLI</sequence>
<protein>
    <submittedName>
        <fullName evidence="1">Uncharacterized protein</fullName>
    </submittedName>
</protein>
<keyword evidence="2" id="KW-1185">Reference proteome</keyword>
<evidence type="ECO:0000313" key="2">
    <source>
        <dbReference type="Proteomes" id="UP000689195"/>
    </source>
</evidence>
<organism evidence="1 2">
    <name type="scientific">Paramecium pentaurelia</name>
    <dbReference type="NCBI Taxonomy" id="43138"/>
    <lineage>
        <taxon>Eukaryota</taxon>
        <taxon>Sar</taxon>
        <taxon>Alveolata</taxon>
        <taxon>Ciliophora</taxon>
        <taxon>Intramacronucleata</taxon>
        <taxon>Oligohymenophorea</taxon>
        <taxon>Peniculida</taxon>
        <taxon>Parameciidae</taxon>
        <taxon>Paramecium</taxon>
    </lineage>
</organism>
<dbReference type="AlphaFoldDB" id="A0A8S1V9X5"/>